<comment type="similarity">
    <text evidence="1">Belongs to the RutC family.</text>
</comment>
<dbReference type="GO" id="GO:0019239">
    <property type="term" value="F:deaminase activity"/>
    <property type="evidence" value="ECO:0007669"/>
    <property type="project" value="TreeGrafter"/>
</dbReference>
<dbReference type="EMBL" id="LT629692">
    <property type="protein sequence ID" value="SDG91337.1"/>
    <property type="molecule type" value="Genomic_DNA"/>
</dbReference>
<dbReference type="Gene3D" id="3.30.1330.40">
    <property type="entry name" value="RutC-like"/>
    <property type="match status" value="1"/>
</dbReference>
<dbReference type="CDD" id="cd00448">
    <property type="entry name" value="YjgF_YER057c_UK114_family"/>
    <property type="match status" value="1"/>
</dbReference>
<dbReference type="PANTHER" id="PTHR11803:SF58">
    <property type="entry name" value="PROTEIN HMF1-RELATED"/>
    <property type="match status" value="1"/>
</dbReference>
<accession>A0A1G7Y4P8</accession>
<dbReference type="Pfam" id="PF01042">
    <property type="entry name" value="Ribonuc_L-PSP"/>
    <property type="match status" value="1"/>
</dbReference>
<proteinExistence type="inferred from homology"/>
<sequence length="136" mass="14744">MTITRHPSAAGLPADLPFSLAVNANGTRFISGMPALGEDGRYRPAPFEDELMLAWHNVIQIASAAGFVQDEVVYVQCVVADIEDYATLNDWWRRQFPNIATAPARFTFQAAALPFGCKIEIQAVAAHPRSAVSALA</sequence>
<dbReference type="GO" id="GO:0005829">
    <property type="term" value="C:cytosol"/>
    <property type="evidence" value="ECO:0007669"/>
    <property type="project" value="TreeGrafter"/>
</dbReference>
<dbReference type="PANTHER" id="PTHR11803">
    <property type="entry name" value="2-IMINOBUTANOATE/2-IMINOPROPANOATE DEAMINASE RIDA"/>
    <property type="match status" value="1"/>
</dbReference>
<dbReference type="RefSeq" id="WP_091488546.1">
    <property type="nucleotide sequence ID" value="NZ_LT629692.1"/>
</dbReference>
<protein>
    <submittedName>
        <fullName evidence="2">Enamine deaminase RidA, house cleaning of reactive enamine intermediates, YjgF/YER057c/UK114 family</fullName>
    </submittedName>
</protein>
<dbReference type="Proteomes" id="UP000199009">
    <property type="component" value="Chromosome I"/>
</dbReference>
<dbReference type="InterPro" id="IPR006175">
    <property type="entry name" value="YjgF/YER057c/UK114"/>
</dbReference>
<keyword evidence="3" id="KW-1185">Reference proteome</keyword>
<dbReference type="SUPFAM" id="SSF55298">
    <property type="entry name" value="YjgF-like"/>
    <property type="match status" value="1"/>
</dbReference>
<dbReference type="STRING" id="370764.SAMN04489810_1631"/>
<dbReference type="InterPro" id="IPR019897">
    <property type="entry name" value="RidA_CS"/>
</dbReference>
<dbReference type="PROSITE" id="PS01094">
    <property type="entry name" value="UPF0076"/>
    <property type="match status" value="1"/>
</dbReference>
<gene>
    <name evidence="2" type="ORF">SAMN04489810_1631</name>
</gene>
<evidence type="ECO:0000313" key="2">
    <source>
        <dbReference type="EMBL" id="SDG91337.1"/>
    </source>
</evidence>
<organism evidence="2 3">
    <name type="scientific">Microbacterium pygmaeum</name>
    <dbReference type="NCBI Taxonomy" id="370764"/>
    <lineage>
        <taxon>Bacteria</taxon>
        <taxon>Bacillati</taxon>
        <taxon>Actinomycetota</taxon>
        <taxon>Actinomycetes</taxon>
        <taxon>Micrococcales</taxon>
        <taxon>Microbacteriaceae</taxon>
        <taxon>Microbacterium</taxon>
    </lineage>
</organism>
<reference evidence="2 3" key="1">
    <citation type="submission" date="2016-10" db="EMBL/GenBank/DDBJ databases">
        <authorList>
            <person name="de Groot N.N."/>
        </authorList>
    </citation>
    <scope>NUCLEOTIDE SEQUENCE [LARGE SCALE GENOMIC DNA]</scope>
    <source>
        <strain evidence="2 3">DSM 23142</strain>
    </source>
</reference>
<name>A0A1G7Y4P8_9MICO</name>
<dbReference type="InterPro" id="IPR035959">
    <property type="entry name" value="RutC-like_sf"/>
</dbReference>
<evidence type="ECO:0000256" key="1">
    <source>
        <dbReference type="ARBA" id="ARBA00010552"/>
    </source>
</evidence>
<dbReference type="AlphaFoldDB" id="A0A1G7Y4P8"/>
<evidence type="ECO:0000313" key="3">
    <source>
        <dbReference type="Proteomes" id="UP000199009"/>
    </source>
</evidence>
<dbReference type="OrthoDB" id="8684161at2"/>